<organism evidence="1 2">
    <name type="scientific">Macrophomina phaseolina (strain MS6)</name>
    <name type="common">Charcoal rot fungus</name>
    <dbReference type="NCBI Taxonomy" id="1126212"/>
    <lineage>
        <taxon>Eukaryota</taxon>
        <taxon>Fungi</taxon>
        <taxon>Dikarya</taxon>
        <taxon>Ascomycota</taxon>
        <taxon>Pezizomycotina</taxon>
        <taxon>Dothideomycetes</taxon>
        <taxon>Dothideomycetes incertae sedis</taxon>
        <taxon>Botryosphaeriales</taxon>
        <taxon>Botryosphaeriaceae</taxon>
        <taxon>Macrophomina</taxon>
    </lineage>
</organism>
<dbReference type="Proteomes" id="UP000007129">
    <property type="component" value="Unassembled WGS sequence"/>
</dbReference>
<evidence type="ECO:0000313" key="2">
    <source>
        <dbReference type="Proteomes" id="UP000007129"/>
    </source>
</evidence>
<dbReference type="VEuPathDB" id="FungiDB:MPH_05542"/>
<gene>
    <name evidence="1" type="ORF">MPH_05542</name>
</gene>
<dbReference type="EMBL" id="AHHD01000251">
    <property type="protein sequence ID" value="EKG17252.1"/>
    <property type="molecule type" value="Genomic_DNA"/>
</dbReference>
<accession>K2RX00</accession>
<sequence>MKRFISRVNSLCFLRLDVIQCRTILQPRNLTLVIRMIQLRLPHTPISSPHPHCQLLTRLDFVNSQNIHSIIHPNPAISLIVRKGQRKHPLLLQISLMDAREAIRHDGYTVQVARLERRVFTAGSFAVIILANDAPADARRLVLLGHFGHGSGRMGRASEVNGVAAADGRVVEEEGVFGADEKVVGDIFKMAAVVIPGAGRGYMVCRAFSCARKSVELWYVDEGGHQRLTFHFEQDSQVLCITGLPAFEGLEELELVTFWVYNDLECSPVLCRGLVEVRPALERWR</sequence>
<proteinExistence type="predicted"/>
<reference evidence="1 2" key="1">
    <citation type="journal article" date="2012" name="BMC Genomics">
        <title>Tools to kill: Genome of one of the most destructive plant pathogenic fungi Macrophomina phaseolina.</title>
        <authorList>
            <person name="Islam M.S."/>
            <person name="Haque M.S."/>
            <person name="Islam M.M."/>
            <person name="Emdad E.M."/>
            <person name="Halim A."/>
            <person name="Hossen Q.M.M."/>
            <person name="Hossain M.Z."/>
            <person name="Ahmed B."/>
            <person name="Rahim S."/>
            <person name="Rahman M.S."/>
            <person name="Alam M.M."/>
            <person name="Hou S."/>
            <person name="Wan X."/>
            <person name="Saito J.A."/>
            <person name="Alam M."/>
        </authorList>
    </citation>
    <scope>NUCLEOTIDE SEQUENCE [LARGE SCALE GENOMIC DNA]</scope>
    <source>
        <strain evidence="1 2">MS6</strain>
    </source>
</reference>
<evidence type="ECO:0000313" key="1">
    <source>
        <dbReference type="EMBL" id="EKG17252.1"/>
    </source>
</evidence>
<dbReference type="AlphaFoldDB" id="K2RX00"/>
<name>K2RX00_MACPH</name>
<protein>
    <submittedName>
        <fullName evidence="1">Uncharacterized protein</fullName>
    </submittedName>
</protein>
<dbReference type="HOGENOM" id="CLU_976851_0_0_1"/>
<comment type="caution">
    <text evidence="1">The sequence shown here is derived from an EMBL/GenBank/DDBJ whole genome shotgun (WGS) entry which is preliminary data.</text>
</comment>
<dbReference type="InParanoid" id="K2RX00"/>